<feature type="transmembrane region" description="Helical" evidence="2">
    <location>
        <begin position="153"/>
        <end position="172"/>
    </location>
</feature>
<evidence type="ECO:0000313" key="3">
    <source>
        <dbReference type="EMBL" id="RSH87997.1"/>
    </source>
</evidence>
<feature type="compositionally biased region" description="Low complexity" evidence="1">
    <location>
        <begin position="303"/>
        <end position="333"/>
    </location>
</feature>
<feature type="region of interest" description="Disordered" evidence="1">
    <location>
        <begin position="265"/>
        <end position="333"/>
    </location>
</feature>
<feature type="transmembrane region" description="Helical" evidence="2">
    <location>
        <begin position="420"/>
        <end position="437"/>
    </location>
</feature>
<dbReference type="SUPFAM" id="SSF103481">
    <property type="entry name" value="Multidrug resistance efflux transporter EmrE"/>
    <property type="match status" value="2"/>
</dbReference>
<reference evidence="3 4" key="1">
    <citation type="submission" date="2018-11" db="EMBL/GenBank/DDBJ databases">
        <title>Genome sequence of Apiotrichum porosum DSM 27194.</title>
        <authorList>
            <person name="Aliyu H."/>
            <person name="Gorte O."/>
            <person name="Ochsenreither K."/>
        </authorList>
    </citation>
    <scope>NUCLEOTIDE SEQUENCE [LARGE SCALE GENOMIC DNA]</scope>
    <source>
        <strain evidence="3 4">DSM 27194</strain>
    </source>
</reference>
<gene>
    <name evidence="3" type="ORF">EHS24_000520</name>
</gene>
<evidence type="ECO:0000256" key="2">
    <source>
        <dbReference type="SAM" id="Phobius"/>
    </source>
</evidence>
<name>A0A427YAL9_9TREE</name>
<dbReference type="EMBL" id="RSCE01000001">
    <property type="protein sequence ID" value="RSH87997.1"/>
    <property type="molecule type" value="Genomic_DNA"/>
</dbReference>
<feature type="transmembrane region" description="Helical" evidence="2">
    <location>
        <begin position="443"/>
        <end position="461"/>
    </location>
</feature>
<feature type="transmembrane region" description="Helical" evidence="2">
    <location>
        <begin position="216"/>
        <end position="234"/>
    </location>
</feature>
<dbReference type="AlphaFoldDB" id="A0A427YAL9"/>
<protein>
    <recommendedName>
        <fullName evidence="5">EamA domain-containing protein</fullName>
    </recommendedName>
</protein>
<dbReference type="Proteomes" id="UP000279236">
    <property type="component" value="Unassembled WGS sequence"/>
</dbReference>
<dbReference type="RefSeq" id="XP_028480205.1">
    <property type="nucleotide sequence ID" value="XM_028616348.1"/>
</dbReference>
<feature type="transmembrane region" description="Helical" evidence="2">
    <location>
        <begin position="31"/>
        <end position="52"/>
    </location>
</feature>
<dbReference type="GeneID" id="39585063"/>
<dbReference type="InterPro" id="IPR026505">
    <property type="entry name" value="Solute_c_fam_35_mem_F3/F4"/>
</dbReference>
<accession>A0A427YAL9</accession>
<feature type="transmembrane region" description="Helical" evidence="2">
    <location>
        <begin position="179"/>
        <end position="196"/>
    </location>
</feature>
<feature type="compositionally biased region" description="Acidic residues" evidence="1">
    <location>
        <begin position="282"/>
        <end position="293"/>
    </location>
</feature>
<dbReference type="OrthoDB" id="10062838at2759"/>
<comment type="caution">
    <text evidence="3">The sequence shown here is derived from an EMBL/GenBank/DDBJ whole genome shotgun (WGS) entry which is preliminary data.</text>
</comment>
<evidence type="ECO:0008006" key="5">
    <source>
        <dbReference type="Google" id="ProtNLM"/>
    </source>
</evidence>
<feature type="transmembrane region" description="Helical" evidence="2">
    <location>
        <begin position="348"/>
        <end position="369"/>
    </location>
</feature>
<feature type="compositionally biased region" description="Polar residues" evidence="1">
    <location>
        <begin position="265"/>
        <end position="277"/>
    </location>
</feature>
<keyword evidence="2" id="KW-1133">Transmembrane helix</keyword>
<dbReference type="InterPro" id="IPR037185">
    <property type="entry name" value="EmrE-like"/>
</dbReference>
<dbReference type="STRING" id="105984.A0A427YAL9"/>
<keyword evidence="2" id="KW-0812">Transmembrane</keyword>
<feature type="transmembrane region" description="Helical" evidence="2">
    <location>
        <begin position="127"/>
        <end position="147"/>
    </location>
</feature>
<feature type="transmembrane region" description="Helical" evidence="2">
    <location>
        <begin position="389"/>
        <end position="413"/>
    </location>
</feature>
<evidence type="ECO:0000313" key="4">
    <source>
        <dbReference type="Proteomes" id="UP000279236"/>
    </source>
</evidence>
<keyword evidence="4" id="KW-1185">Reference proteome</keyword>
<proteinExistence type="predicted"/>
<keyword evidence="2" id="KW-0472">Membrane</keyword>
<evidence type="ECO:0000256" key="1">
    <source>
        <dbReference type="SAM" id="MobiDB-lite"/>
    </source>
</evidence>
<sequence length="467" mass="49478">MRSPTLPRIPIHAIEAAPHAPVRTRTFVGPFIVLVGIVCASATQTEFASYLAQTLDFDKPYFSFFVTHSAFTFVFPVHLAVLSLRNGPRGAPARAKQLLRNLRTVLGDQLQVTPRWRQLWRPLNRKILPLTGLISFPAIAWFVAMALSPAMDITAIYATSAFHTYFFSLILLGTPLTRITVIAIAVAFGGVLVLTLDGAGGGGPKGSEGFGGRRVVGDIIMVIGAALLGLYEVVYKMVLPEGEGGTHLHGNHPASPVVAHYASTPNAAAGSSSQDPETATDVGDDDDDDDDDDRIALDRPAGSRTPLLPKTTSSSSSSVTSSPPRSSYPASPVVPSLRTPVPHLPTALLSNFLTSAIGFATFVCLWVPFPFLHMTGVEEFVWPHGSKLWSTLFVVASGGAIYNAGLMTLIGIWGPTVASVANLLTIGLVAVMDAVWMGRIPDLQTIGGAGLICGGFAALLWEGDVEG</sequence>
<dbReference type="PANTHER" id="PTHR19346">
    <property type="entry name" value="SUGAR PHOSPHATE TRANSPORTER DOMAIN-CONTAINING PROTEIN"/>
    <property type="match status" value="1"/>
</dbReference>
<organism evidence="3 4">
    <name type="scientific">Apiotrichum porosum</name>
    <dbReference type="NCBI Taxonomy" id="105984"/>
    <lineage>
        <taxon>Eukaryota</taxon>
        <taxon>Fungi</taxon>
        <taxon>Dikarya</taxon>
        <taxon>Basidiomycota</taxon>
        <taxon>Agaricomycotina</taxon>
        <taxon>Tremellomycetes</taxon>
        <taxon>Trichosporonales</taxon>
        <taxon>Trichosporonaceae</taxon>
        <taxon>Apiotrichum</taxon>
    </lineage>
</organism>
<dbReference type="PANTHER" id="PTHR19346:SF4">
    <property type="entry name" value="SUGAR PHOSPHATE TRANSPORTER DOMAIN-CONTAINING PROTEIN"/>
    <property type="match status" value="1"/>
</dbReference>
<feature type="transmembrane region" description="Helical" evidence="2">
    <location>
        <begin position="64"/>
        <end position="84"/>
    </location>
</feature>